<keyword evidence="3 6" id="KW-0812">Transmembrane</keyword>
<evidence type="ECO:0000256" key="5">
    <source>
        <dbReference type="ARBA" id="ARBA00023136"/>
    </source>
</evidence>
<feature type="transmembrane region" description="Helical" evidence="6">
    <location>
        <begin position="126"/>
        <end position="145"/>
    </location>
</feature>
<comment type="caution">
    <text evidence="7">The sequence shown here is derived from an EMBL/GenBank/DDBJ whole genome shotgun (WGS) entry which is preliminary data.</text>
</comment>
<comment type="function">
    <text evidence="6">Catalyzes the transfer of a lysyl group from L-lysyl-tRNA(Lys) to membrane-bound phosphatidylglycerol (PG), which produces lysylphosphatidylglycerol (LPG), a major component of the bacterial membrane with a positive net charge. LPG synthesis contributes to bacterial virulence as it is involved in the resistance mechanism against cationic antimicrobial peptides (CAMP) produces by the host's immune system (defensins, cathelicidins) and by the competing microorganisms.</text>
</comment>
<keyword evidence="4 6" id="KW-1133">Transmembrane helix</keyword>
<dbReference type="Pfam" id="PF03706">
    <property type="entry name" value="LPG_synthase_TM"/>
    <property type="match status" value="1"/>
</dbReference>
<keyword evidence="6" id="KW-0808">Transferase</keyword>
<dbReference type="EC" id="2.3.2.3" evidence="6"/>
<dbReference type="EMBL" id="NDYC01000028">
    <property type="protein sequence ID" value="OXZ27018.1"/>
    <property type="molecule type" value="Genomic_DNA"/>
</dbReference>
<comment type="subcellular location">
    <subcellularLocation>
        <location evidence="1 6">Cell membrane</location>
        <topology evidence="1 6">Multi-pass membrane protein</topology>
    </subcellularLocation>
</comment>
<evidence type="ECO:0000256" key="6">
    <source>
        <dbReference type="RuleBase" id="RU363042"/>
    </source>
</evidence>
<dbReference type="GO" id="GO:0006629">
    <property type="term" value="P:lipid metabolic process"/>
    <property type="evidence" value="ECO:0007669"/>
    <property type="project" value="UniProtKB-KW"/>
</dbReference>
<comment type="similarity">
    <text evidence="6">Belongs to the LPG synthase family.</text>
</comment>
<name>A0A233V3N5_FINMA</name>
<feature type="transmembrane region" description="Helical" evidence="6">
    <location>
        <begin position="6"/>
        <end position="24"/>
    </location>
</feature>
<dbReference type="GO" id="GO:0050071">
    <property type="term" value="F:phosphatidylglycerol lysyltransferase activity"/>
    <property type="evidence" value="ECO:0007669"/>
    <property type="project" value="UniProtKB-EC"/>
</dbReference>
<dbReference type="AlphaFoldDB" id="A0A233V3N5"/>
<dbReference type="InterPro" id="IPR022791">
    <property type="entry name" value="L-PG_synthase/AglD"/>
</dbReference>
<comment type="catalytic activity">
    <reaction evidence="6">
        <text>L-lysyl-tRNA(Lys) + a 1,2-diacyl-sn-glycero-3-phospho-(1'-sn-glycerol) = a 1,2-diacyl-sn-glycero-3-phospho-1'-(3'-O-L-lysyl)-sn-glycerol + tRNA(Lys)</text>
        <dbReference type="Rhea" id="RHEA:10668"/>
        <dbReference type="Rhea" id="RHEA-COMP:9696"/>
        <dbReference type="Rhea" id="RHEA-COMP:9697"/>
        <dbReference type="ChEBI" id="CHEBI:64716"/>
        <dbReference type="ChEBI" id="CHEBI:75792"/>
        <dbReference type="ChEBI" id="CHEBI:78442"/>
        <dbReference type="ChEBI" id="CHEBI:78529"/>
        <dbReference type="EC" id="2.3.2.3"/>
    </reaction>
</comment>
<dbReference type="GO" id="GO:0046677">
    <property type="term" value="P:response to antibiotic"/>
    <property type="evidence" value="ECO:0007669"/>
    <property type="project" value="UniProtKB-KW"/>
</dbReference>
<dbReference type="RefSeq" id="WP_094205976.1">
    <property type="nucleotide sequence ID" value="NZ_NDYC01000028.1"/>
</dbReference>
<dbReference type="PANTHER" id="PTHR39087">
    <property type="entry name" value="UPF0104 MEMBRANE PROTEIN MJ1595"/>
    <property type="match status" value="1"/>
</dbReference>
<feature type="transmembrane region" description="Helical" evidence="6">
    <location>
        <begin position="305"/>
        <end position="330"/>
    </location>
</feature>
<proteinExistence type="inferred from homology"/>
<evidence type="ECO:0000313" key="8">
    <source>
        <dbReference type="Proteomes" id="UP000215413"/>
    </source>
</evidence>
<feature type="transmembrane region" description="Helical" evidence="6">
    <location>
        <begin position="157"/>
        <end position="177"/>
    </location>
</feature>
<keyword evidence="2" id="KW-1003">Cell membrane</keyword>
<keyword evidence="5 6" id="KW-0472">Membrane</keyword>
<reference evidence="8" key="1">
    <citation type="submission" date="2017-04" db="EMBL/GenBank/DDBJ databases">
        <title>Finegoldia magna isolated from orthopedic joint implant-associated infections.</title>
        <authorList>
            <person name="Bjorklund S."/>
            <person name="Bruggemann H."/>
            <person name="Jensen A."/>
            <person name="Hellmark B."/>
            <person name="Soderquist B."/>
        </authorList>
    </citation>
    <scope>NUCLEOTIDE SEQUENCE [LARGE SCALE GENOMIC DNA]</scope>
    <source>
        <strain evidence="8">CCUG 54800</strain>
    </source>
</reference>
<dbReference type="NCBIfam" id="TIGR00374">
    <property type="entry name" value="flippase-like domain"/>
    <property type="match status" value="1"/>
</dbReference>
<dbReference type="GO" id="GO:0005886">
    <property type="term" value="C:plasma membrane"/>
    <property type="evidence" value="ECO:0007669"/>
    <property type="project" value="UniProtKB-SubCell"/>
</dbReference>
<accession>A0A233V3N5</accession>
<evidence type="ECO:0000256" key="1">
    <source>
        <dbReference type="ARBA" id="ARBA00004651"/>
    </source>
</evidence>
<evidence type="ECO:0000313" key="7">
    <source>
        <dbReference type="EMBL" id="OXZ27018.1"/>
    </source>
</evidence>
<keyword evidence="6" id="KW-0443">Lipid metabolism</keyword>
<keyword evidence="6" id="KW-0046">Antibiotic resistance</keyword>
<feature type="transmembrane region" description="Helical" evidence="6">
    <location>
        <begin position="229"/>
        <end position="252"/>
    </location>
</feature>
<gene>
    <name evidence="6" type="primary">mprF</name>
    <name evidence="7" type="ORF">B9N49_06170</name>
</gene>
<feature type="transmembrane region" description="Helical" evidence="6">
    <location>
        <begin position="36"/>
        <end position="58"/>
    </location>
</feature>
<evidence type="ECO:0000256" key="4">
    <source>
        <dbReference type="ARBA" id="ARBA00022989"/>
    </source>
</evidence>
<organism evidence="7 8">
    <name type="scientific">Finegoldia magna</name>
    <name type="common">Peptostreptococcus magnus</name>
    <dbReference type="NCBI Taxonomy" id="1260"/>
    <lineage>
        <taxon>Bacteria</taxon>
        <taxon>Bacillati</taxon>
        <taxon>Bacillota</taxon>
        <taxon>Tissierellia</taxon>
        <taxon>Tissierellales</taxon>
        <taxon>Peptoniphilaceae</taxon>
        <taxon>Finegoldia</taxon>
    </lineage>
</organism>
<protein>
    <recommendedName>
        <fullName evidence="6">Phosphatidylglycerol lysyltransferase</fullName>
        <ecNumber evidence="6">2.3.2.3</ecNumber>
    </recommendedName>
    <alternativeName>
        <fullName evidence="6">Lysylphosphatidylglycerol synthase</fullName>
    </alternativeName>
</protein>
<evidence type="ECO:0000256" key="3">
    <source>
        <dbReference type="ARBA" id="ARBA00022692"/>
    </source>
</evidence>
<evidence type="ECO:0000256" key="2">
    <source>
        <dbReference type="ARBA" id="ARBA00022475"/>
    </source>
</evidence>
<sequence>MKNKNTILRAILVFAFSLGAIFFIKNKIGADDAFDVIKKIGPVFITACVLTMFMFFLLEAISYKYLLSIQGYDVSFKRCFGYTFTDYFFSMISPGGSLGQPLQYHTMRTDNIDSLATINSLLSFNWIYHLSMVIIFFVAMLLGLVGKIAAISEFKYLVIYGIVCQLVLVIGIGFLMFDSELAARVIRFFNTVFSKFKLLKRFSKSEEDITKTIEEHKNFGKFLINNKKVFAKLLCISIPMLLFSFAIPAILYKSFGLNSYNFMTLVLIQAVVTISFESVHIPGGVGVIEGSMMLVYSSFMPKSLAFSIMAINRFVTFYLAVPFAGLYFLLVKTNRKNYQKNNSLIKLNQEQ</sequence>
<dbReference type="PANTHER" id="PTHR39087:SF2">
    <property type="entry name" value="UPF0104 MEMBRANE PROTEIN MJ1595"/>
    <property type="match status" value="1"/>
</dbReference>
<dbReference type="Proteomes" id="UP000215413">
    <property type="component" value="Unassembled WGS sequence"/>
</dbReference>